<feature type="transmembrane region" description="Helical" evidence="1">
    <location>
        <begin position="358"/>
        <end position="380"/>
    </location>
</feature>
<accession>A0A831PK24</accession>
<dbReference type="AlphaFoldDB" id="A0A831PK24"/>
<dbReference type="EMBL" id="DSDK01000694">
    <property type="protein sequence ID" value="HDR52414.1"/>
    <property type="molecule type" value="Genomic_DNA"/>
</dbReference>
<feature type="transmembrane region" description="Helical" evidence="1">
    <location>
        <begin position="222"/>
        <end position="239"/>
    </location>
</feature>
<feature type="transmembrane region" description="Helical" evidence="1">
    <location>
        <begin position="31"/>
        <end position="47"/>
    </location>
</feature>
<proteinExistence type="predicted"/>
<protein>
    <submittedName>
        <fullName evidence="2">Uncharacterized protein</fullName>
    </submittedName>
</protein>
<name>A0A831PK24_9BACT</name>
<feature type="transmembrane region" description="Helical" evidence="1">
    <location>
        <begin position="157"/>
        <end position="175"/>
    </location>
</feature>
<comment type="caution">
    <text evidence="2">The sequence shown here is derived from an EMBL/GenBank/DDBJ whole genome shotgun (WGS) entry which is preliminary data.</text>
</comment>
<feature type="transmembrane region" description="Helical" evidence="1">
    <location>
        <begin position="126"/>
        <end position="145"/>
    </location>
</feature>
<feature type="transmembrane region" description="Helical" evidence="1">
    <location>
        <begin position="294"/>
        <end position="313"/>
    </location>
</feature>
<keyword evidence="1" id="KW-0812">Transmembrane</keyword>
<keyword evidence="1" id="KW-1133">Transmembrane helix</keyword>
<feature type="transmembrane region" description="Helical" evidence="1">
    <location>
        <begin position="392"/>
        <end position="411"/>
    </location>
</feature>
<organism evidence="2">
    <name type="scientific">Mariniphaga anaerophila</name>
    <dbReference type="NCBI Taxonomy" id="1484053"/>
    <lineage>
        <taxon>Bacteria</taxon>
        <taxon>Pseudomonadati</taxon>
        <taxon>Bacteroidota</taxon>
        <taxon>Bacteroidia</taxon>
        <taxon>Marinilabiliales</taxon>
        <taxon>Prolixibacteraceae</taxon>
        <taxon>Mariniphaga</taxon>
    </lineage>
</organism>
<evidence type="ECO:0000313" key="2">
    <source>
        <dbReference type="EMBL" id="HDR52414.1"/>
    </source>
</evidence>
<reference evidence="2" key="1">
    <citation type="journal article" date="2020" name="mSystems">
        <title>Genome- and Community-Level Interaction Insights into Carbon Utilization and Element Cycling Functions of Hydrothermarchaeota in Hydrothermal Sediment.</title>
        <authorList>
            <person name="Zhou Z."/>
            <person name="Liu Y."/>
            <person name="Xu W."/>
            <person name="Pan J."/>
            <person name="Luo Z.H."/>
            <person name="Li M."/>
        </authorList>
    </citation>
    <scope>NUCLEOTIDE SEQUENCE [LARGE SCALE GENOMIC DNA]</scope>
    <source>
        <strain evidence="2">SpSt-1217</strain>
    </source>
</reference>
<gene>
    <name evidence="2" type="ORF">ENN90_12475</name>
</gene>
<dbReference type="Proteomes" id="UP000886047">
    <property type="component" value="Unassembled WGS sequence"/>
</dbReference>
<feature type="transmembrane region" description="Helical" evidence="1">
    <location>
        <begin position="90"/>
        <end position="114"/>
    </location>
</feature>
<sequence>MNKSQLIGILIVGMSLGTAWAVRGQFGHEQGAAWAGAIGALALVMVSKRTDWYRKMLPIAFVAAIGWGVTGMISYGRVVGYGRADNFPNAFYGLLMLFVIGGLFGLLGGGLTGLCLESSEKKKVKWARLITEMVAGGAISYGLLVHQLGVFMTPPRSEAWAICLGGGLAMLWYMVRNNFNSSLRVALFTTLGAGFGFAFGNFLQTVGTVLQINFNMWNVMEYSIGFFGGTTMAYTIFTSKWPENEKRPKSWESQVAFLFLVALIPLIIFRESVQYSELVKRLANLPNTEQVANFTAWIAALLLSAGILAAWFFRKNLFEDNGNKARKTFFAGYFGIYIILSYLVTGALAGSFHLNHHLYVVNFIVILFLLNRVELPVVGMNIRKMNYTKYRLLFFGILLFIALLTLISISIHDGMNGAHNRFEF</sequence>
<feature type="transmembrane region" description="Helical" evidence="1">
    <location>
        <begin position="182"/>
        <end position="202"/>
    </location>
</feature>
<feature type="transmembrane region" description="Helical" evidence="1">
    <location>
        <begin position="251"/>
        <end position="269"/>
    </location>
</feature>
<evidence type="ECO:0000256" key="1">
    <source>
        <dbReference type="SAM" id="Phobius"/>
    </source>
</evidence>
<feature type="transmembrane region" description="Helical" evidence="1">
    <location>
        <begin position="59"/>
        <end position="78"/>
    </location>
</feature>
<feature type="transmembrane region" description="Helical" evidence="1">
    <location>
        <begin position="334"/>
        <end position="352"/>
    </location>
</feature>
<keyword evidence="1" id="KW-0472">Membrane</keyword>